<dbReference type="Proteomes" id="UP000632154">
    <property type="component" value="Unassembled WGS sequence"/>
</dbReference>
<dbReference type="EMBL" id="BNAL01000046">
    <property type="protein sequence ID" value="GHG10981.1"/>
    <property type="molecule type" value="Genomic_DNA"/>
</dbReference>
<protein>
    <recommendedName>
        <fullName evidence="4">SnoaL-like domain-containing protein</fullName>
    </recommendedName>
</protein>
<gene>
    <name evidence="2" type="ORF">GCM10017783_24240</name>
</gene>
<evidence type="ECO:0000313" key="3">
    <source>
        <dbReference type="Proteomes" id="UP000632154"/>
    </source>
</evidence>
<accession>A0ABQ3KAZ9</accession>
<evidence type="ECO:0000256" key="1">
    <source>
        <dbReference type="SAM" id="SignalP"/>
    </source>
</evidence>
<feature type="signal peptide" evidence="1">
    <location>
        <begin position="1"/>
        <end position="19"/>
    </location>
</feature>
<dbReference type="SUPFAM" id="SSF54427">
    <property type="entry name" value="NTF2-like"/>
    <property type="match status" value="1"/>
</dbReference>
<comment type="caution">
    <text evidence="2">The sequence shown here is derived from an EMBL/GenBank/DDBJ whole genome shotgun (WGS) entry which is preliminary data.</text>
</comment>
<evidence type="ECO:0008006" key="4">
    <source>
        <dbReference type="Google" id="ProtNLM"/>
    </source>
</evidence>
<organism evidence="2 3">
    <name type="scientific">Deinococcus piscis</name>
    <dbReference type="NCBI Taxonomy" id="394230"/>
    <lineage>
        <taxon>Bacteria</taxon>
        <taxon>Thermotogati</taxon>
        <taxon>Deinococcota</taxon>
        <taxon>Deinococci</taxon>
        <taxon>Deinococcales</taxon>
        <taxon>Deinococcaceae</taxon>
        <taxon>Deinococcus</taxon>
    </lineage>
</organism>
<reference evidence="3" key="1">
    <citation type="journal article" date="2019" name="Int. J. Syst. Evol. Microbiol.">
        <title>The Global Catalogue of Microorganisms (GCM) 10K type strain sequencing project: providing services to taxonomists for standard genome sequencing and annotation.</title>
        <authorList>
            <consortium name="The Broad Institute Genomics Platform"/>
            <consortium name="The Broad Institute Genome Sequencing Center for Infectious Disease"/>
            <person name="Wu L."/>
            <person name="Ma J."/>
        </authorList>
    </citation>
    <scope>NUCLEOTIDE SEQUENCE [LARGE SCALE GENOMIC DNA]</scope>
    <source>
        <strain evidence="3">CGMCC 1.18439</strain>
    </source>
</reference>
<sequence>MKQAFVGFGLMLLPLPAQAQSAQSRPQDTVIRYYNALAARDYRAAYALWSEGGQASGQTFVAFKAGFAQTRSTYVWVTGLAQIEGAAGSLYATVPVRVKAQLNDGRWQSFAGSYVLRKNNTGTGDPQTWNWHLYRGMLRPSS</sequence>
<dbReference type="RefSeq" id="WP_189644017.1">
    <property type="nucleotide sequence ID" value="NZ_BNAL01000046.1"/>
</dbReference>
<proteinExistence type="predicted"/>
<keyword evidence="1" id="KW-0732">Signal</keyword>
<name>A0ABQ3KAZ9_9DEIO</name>
<dbReference type="InterPro" id="IPR032710">
    <property type="entry name" value="NTF2-like_dom_sf"/>
</dbReference>
<keyword evidence="3" id="KW-1185">Reference proteome</keyword>
<feature type="chain" id="PRO_5047007383" description="SnoaL-like domain-containing protein" evidence="1">
    <location>
        <begin position="20"/>
        <end position="142"/>
    </location>
</feature>
<evidence type="ECO:0000313" key="2">
    <source>
        <dbReference type="EMBL" id="GHG10981.1"/>
    </source>
</evidence>